<sequence>MSWCSVLMGSFGDQEMETYDSFVKSIRHRRFNESRGSQFFWHVKHVTHHEKGFTNDFPSGWQLCTPKATRDFRVLVLKHKTRPEDAPGGCLEVVDIEQLDWRISVSMQRIDSAAVARETFNDNRFHTTLLPGIVWRREGSWERPMEDMQNAMGGGQGITDEVHAAGRKILPVVPTEVD</sequence>
<evidence type="ECO:0000313" key="2">
    <source>
        <dbReference type="Proteomes" id="UP000724874"/>
    </source>
</evidence>
<proteinExistence type="predicted"/>
<dbReference type="EMBL" id="JADNYJ010000002">
    <property type="protein sequence ID" value="KAF8912829.1"/>
    <property type="molecule type" value="Genomic_DNA"/>
</dbReference>
<organism evidence="1 2">
    <name type="scientific">Gymnopilus junonius</name>
    <name type="common">Spectacular rustgill mushroom</name>
    <name type="synonym">Gymnopilus spectabilis subsp. junonius</name>
    <dbReference type="NCBI Taxonomy" id="109634"/>
    <lineage>
        <taxon>Eukaryota</taxon>
        <taxon>Fungi</taxon>
        <taxon>Dikarya</taxon>
        <taxon>Basidiomycota</taxon>
        <taxon>Agaricomycotina</taxon>
        <taxon>Agaricomycetes</taxon>
        <taxon>Agaricomycetidae</taxon>
        <taxon>Agaricales</taxon>
        <taxon>Agaricineae</taxon>
        <taxon>Hymenogastraceae</taxon>
        <taxon>Gymnopilus</taxon>
    </lineage>
</organism>
<dbReference type="AlphaFoldDB" id="A0A9P5P0N9"/>
<evidence type="ECO:0000313" key="1">
    <source>
        <dbReference type="EMBL" id="KAF8912829.1"/>
    </source>
</evidence>
<name>A0A9P5P0N9_GYMJU</name>
<gene>
    <name evidence="1" type="ORF">CPB84DRAFT_1820362</name>
</gene>
<keyword evidence="2" id="KW-1185">Reference proteome</keyword>
<comment type="caution">
    <text evidence="1">The sequence shown here is derived from an EMBL/GenBank/DDBJ whole genome shotgun (WGS) entry which is preliminary data.</text>
</comment>
<protein>
    <submittedName>
        <fullName evidence="1">Uncharacterized protein</fullName>
    </submittedName>
</protein>
<accession>A0A9P5P0N9</accession>
<reference evidence="1" key="1">
    <citation type="submission" date="2020-11" db="EMBL/GenBank/DDBJ databases">
        <authorList>
            <consortium name="DOE Joint Genome Institute"/>
            <person name="Ahrendt S."/>
            <person name="Riley R."/>
            <person name="Andreopoulos W."/>
            <person name="LaButti K."/>
            <person name="Pangilinan J."/>
            <person name="Ruiz-duenas F.J."/>
            <person name="Barrasa J.M."/>
            <person name="Sanchez-Garcia M."/>
            <person name="Camarero S."/>
            <person name="Miyauchi S."/>
            <person name="Serrano A."/>
            <person name="Linde D."/>
            <person name="Babiker R."/>
            <person name="Drula E."/>
            <person name="Ayuso-Fernandez I."/>
            <person name="Pacheco R."/>
            <person name="Padilla G."/>
            <person name="Ferreira P."/>
            <person name="Barriuso J."/>
            <person name="Kellner H."/>
            <person name="Castanera R."/>
            <person name="Alfaro M."/>
            <person name="Ramirez L."/>
            <person name="Pisabarro A.G."/>
            <person name="Kuo A."/>
            <person name="Tritt A."/>
            <person name="Lipzen A."/>
            <person name="He G."/>
            <person name="Yan M."/>
            <person name="Ng V."/>
            <person name="Cullen D."/>
            <person name="Martin F."/>
            <person name="Rosso M.-N."/>
            <person name="Henrissat B."/>
            <person name="Hibbett D."/>
            <person name="Martinez A.T."/>
            <person name="Grigoriev I.V."/>
        </authorList>
    </citation>
    <scope>NUCLEOTIDE SEQUENCE</scope>
    <source>
        <strain evidence="1">AH 44721</strain>
    </source>
</reference>
<dbReference type="Proteomes" id="UP000724874">
    <property type="component" value="Unassembled WGS sequence"/>
</dbReference>